<protein>
    <recommendedName>
        <fullName evidence="8">Cytochrome b6-f complex subunit 7</fullName>
    </recommendedName>
    <alternativeName>
        <fullName evidence="8">Cytochrome b6-f complex subunit PetM</fullName>
    </alternativeName>
    <alternativeName>
        <fullName evidence="8">Cytochrome b6-f complex subunit VII</fullName>
    </alternativeName>
</protein>
<dbReference type="GO" id="GO:0009055">
    <property type="term" value="F:electron transfer activity"/>
    <property type="evidence" value="ECO:0007669"/>
    <property type="project" value="UniProtKB-UniRule"/>
</dbReference>
<keyword evidence="2 8" id="KW-0813">Transport</keyword>
<comment type="function">
    <text evidence="8">Component of the cytochrome b6-f complex, which mediates electron transfer between photosystem II (PSII) and photosystem I (PSI), cyclic electron flow around PSI, and state transitions.</text>
</comment>
<evidence type="ECO:0000256" key="2">
    <source>
        <dbReference type="ARBA" id="ARBA00022448"/>
    </source>
</evidence>
<evidence type="ECO:0000256" key="7">
    <source>
        <dbReference type="ARBA" id="ARBA00023136"/>
    </source>
</evidence>
<keyword evidence="8" id="KW-0793">Thylakoid</keyword>
<reference evidence="10" key="1">
    <citation type="submission" date="2020-05" db="EMBL/GenBank/DDBJ databases">
        <authorList>
            <person name="Zhu T."/>
            <person name="Keshari N."/>
            <person name="Lu X."/>
        </authorList>
    </citation>
    <scope>NUCLEOTIDE SEQUENCE</scope>
    <source>
        <strain evidence="10">NK1-12</strain>
    </source>
</reference>
<sequence length="34" mass="3559">MGGEIFNTALLSAIPILIGLALGFLMLRLQGGEE</sequence>
<evidence type="ECO:0000256" key="5">
    <source>
        <dbReference type="ARBA" id="ARBA00022982"/>
    </source>
</evidence>
<dbReference type="EMBL" id="CP053586">
    <property type="protein sequence ID" value="WNZ25873.1"/>
    <property type="molecule type" value="Genomic_DNA"/>
</dbReference>
<evidence type="ECO:0000256" key="3">
    <source>
        <dbReference type="ARBA" id="ARBA00022531"/>
    </source>
</evidence>
<evidence type="ECO:0000313" key="10">
    <source>
        <dbReference type="EMBL" id="WNZ25873.1"/>
    </source>
</evidence>
<dbReference type="InterPro" id="IPR012595">
    <property type="entry name" value="PetM_cyt_b6/f_cplx_su7"/>
</dbReference>
<evidence type="ECO:0000256" key="4">
    <source>
        <dbReference type="ARBA" id="ARBA00022692"/>
    </source>
</evidence>
<dbReference type="GO" id="GO:0031676">
    <property type="term" value="C:plasma membrane-derived thylakoid membrane"/>
    <property type="evidence" value="ECO:0007669"/>
    <property type="project" value="UniProtKB-SubCell"/>
</dbReference>
<dbReference type="RefSeq" id="WP_316432063.1">
    <property type="nucleotide sequence ID" value="NZ_CP053586.1"/>
</dbReference>
<dbReference type="GO" id="GO:0009512">
    <property type="term" value="C:cytochrome b6f complex"/>
    <property type="evidence" value="ECO:0007669"/>
    <property type="project" value="InterPro"/>
</dbReference>
<evidence type="ECO:0000256" key="6">
    <source>
        <dbReference type="ARBA" id="ARBA00022989"/>
    </source>
</evidence>
<name>A0AA96WIC7_9CYAN</name>
<keyword evidence="3 8" id="KW-0602">Photosynthesis</keyword>
<comment type="subcellular location">
    <subcellularLocation>
        <location evidence="8">Cellular thylakoid membrane</location>
        <topology evidence="8">Single-pass membrane protein</topology>
    </subcellularLocation>
    <subcellularLocation>
        <location evidence="1">Membrane</location>
        <topology evidence="1">Single-pass membrane protein</topology>
    </subcellularLocation>
</comment>
<comment type="subunit">
    <text evidence="8">The 4 large subunits of the cytochrome b6-f complex are cytochrome b6, subunit IV (17 kDa polypeptide, PetD), cytochrome f and the Rieske protein, while the 4 small subunits are PetG, PetL, PetM and PetN. The complex functions as a dimer.</text>
</comment>
<dbReference type="GO" id="GO:0015979">
    <property type="term" value="P:photosynthesis"/>
    <property type="evidence" value="ECO:0007669"/>
    <property type="project" value="UniProtKB-KW"/>
</dbReference>
<keyword evidence="7 8" id="KW-0472">Membrane</keyword>
<comment type="similarity">
    <text evidence="8">Belongs to the PetM family.</text>
</comment>
<dbReference type="Pfam" id="PF08041">
    <property type="entry name" value="PetM"/>
    <property type="match status" value="1"/>
</dbReference>
<gene>
    <name evidence="8" type="primary">petM</name>
    <name evidence="10" type="ORF">HJG54_25620</name>
</gene>
<keyword evidence="5 8" id="KW-0249">Electron transport</keyword>
<dbReference type="AlphaFoldDB" id="A0AA96WIC7"/>
<keyword evidence="6 8" id="KW-1133">Transmembrane helix</keyword>
<dbReference type="HAMAP" id="MF_00396">
    <property type="entry name" value="Cytb6_f_PetM"/>
    <property type="match status" value="1"/>
</dbReference>
<feature type="transmembrane region" description="Helical" evidence="9">
    <location>
        <begin position="6"/>
        <end position="27"/>
    </location>
</feature>
<organism evidence="10">
    <name type="scientific">Leptolyngbya sp. NK1-12</name>
    <dbReference type="NCBI Taxonomy" id="2547451"/>
    <lineage>
        <taxon>Bacteria</taxon>
        <taxon>Bacillati</taxon>
        <taxon>Cyanobacteriota</taxon>
        <taxon>Cyanophyceae</taxon>
        <taxon>Leptolyngbyales</taxon>
        <taxon>Leptolyngbyaceae</taxon>
        <taxon>Leptolyngbya group</taxon>
        <taxon>Leptolyngbya</taxon>
    </lineage>
</organism>
<keyword evidence="4 8" id="KW-0812">Transmembrane</keyword>
<evidence type="ECO:0000256" key="9">
    <source>
        <dbReference type="SAM" id="Phobius"/>
    </source>
</evidence>
<accession>A0AA96WIC7</accession>
<proteinExistence type="inferred from homology"/>
<evidence type="ECO:0000256" key="8">
    <source>
        <dbReference type="HAMAP-Rule" id="MF_00396"/>
    </source>
</evidence>
<evidence type="ECO:0000256" key="1">
    <source>
        <dbReference type="ARBA" id="ARBA00004167"/>
    </source>
</evidence>